<feature type="domain" description="CBM6" evidence="5">
    <location>
        <begin position="594"/>
        <end position="738"/>
    </location>
</feature>
<dbReference type="Gene3D" id="2.60.40.1140">
    <property type="entry name" value="Collagen-binding surface protein Cna, B-type domain"/>
    <property type="match status" value="1"/>
</dbReference>
<dbReference type="Proteomes" id="UP000597877">
    <property type="component" value="Unassembled WGS sequence"/>
</dbReference>
<keyword evidence="1 3" id="KW-0732">Signal</keyword>
<evidence type="ECO:0000256" key="1">
    <source>
        <dbReference type="ARBA" id="ARBA00022729"/>
    </source>
</evidence>
<accession>A0ABR7F409</accession>
<dbReference type="EMBL" id="JACOOZ010000007">
    <property type="protein sequence ID" value="MBC5668363.1"/>
    <property type="molecule type" value="Genomic_DNA"/>
</dbReference>
<protein>
    <submittedName>
        <fullName evidence="6">Carbohydrate-binding protein</fullName>
    </submittedName>
</protein>
<evidence type="ECO:0000313" key="7">
    <source>
        <dbReference type="Proteomes" id="UP000597877"/>
    </source>
</evidence>
<dbReference type="InterPro" id="IPR031965">
    <property type="entry name" value="CBM26"/>
</dbReference>
<dbReference type="InterPro" id="IPR008979">
    <property type="entry name" value="Galactose-bd-like_sf"/>
</dbReference>
<dbReference type="RefSeq" id="WP_118589893.1">
    <property type="nucleotide sequence ID" value="NZ_JACOOZ010000007.1"/>
</dbReference>
<dbReference type="InterPro" id="IPR013783">
    <property type="entry name" value="Ig-like_fold"/>
</dbReference>
<reference evidence="6 7" key="1">
    <citation type="submission" date="2020-08" db="EMBL/GenBank/DDBJ databases">
        <title>Genome public.</title>
        <authorList>
            <person name="Liu C."/>
            <person name="Sun Q."/>
        </authorList>
    </citation>
    <scope>NUCLEOTIDE SEQUENCE [LARGE SCALE GENOMIC DNA]</scope>
    <source>
        <strain evidence="6 7">BX4</strain>
    </source>
</reference>
<evidence type="ECO:0000313" key="6">
    <source>
        <dbReference type="EMBL" id="MBC5668363.1"/>
    </source>
</evidence>
<name>A0ABR7F409_9FIRM</name>
<feature type="domain" description="CBM6" evidence="5">
    <location>
        <begin position="458"/>
        <end position="586"/>
    </location>
</feature>
<dbReference type="InterPro" id="IPR000421">
    <property type="entry name" value="FA58C"/>
</dbReference>
<organism evidence="6 7">
    <name type="scientific">Eubacterium segne</name>
    <dbReference type="NCBI Taxonomy" id="2763045"/>
    <lineage>
        <taxon>Bacteria</taxon>
        <taxon>Bacillati</taxon>
        <taxon>Bacillota</taxon>
        <taxon>Clostridia</taxon>
        <taxon>Eubacteriales</taxon>
        <taxon>Eubacteriaceae</taxon>
        <taxon>Eubacterium</taxon>
    </lineage>
</organism>
<proteinExistence type="predicted"/>
<feature type="signal peptide" evidence="3">
    <location>
        <begin position="1"/>
        <end position="26"/>
    </location>
</feature>
<dbReference type="InterPro" id="IPR006584">
    <property type="entry name" value="Cellulose-bd_IV"/>
</dbReference>
<keyword evidence="2" id="KW-0378">Hydrolase</keyword>
<dbReference type="Pfam" id="PF03422">
    <property type="entry name" value="CBM_6"/>
    <property type="match status" value="3"/>
</dbReference>
<feature type="chain" id="PRO_5047169886" evidence="3">
    <location>
        <begin position="27"/>
        <end position="2275"/>
    </location>
</feature>
<gene>
    <name evidence="6" type="ORF">H8S00_10240</name>
</gene>
<dbReference type="SMART" id="SM00606">
    <property type="entry name" value="CBD_IV"/>
    <property type="match status" value="3"/>
</dbReference>
<dbReference type="InterPro" id="IPR005084">
    <property type="entry name" value="CBM6"/>
</dbReference>
<keyword evidence="2" id="KW-0326">Glycosidase</keyword>
<feature type="domain" description="CBM6" evidence="5">
    <location>
        <begin position="302"/>
        <end position="442"/>
    </location>
</feature>
<feature type="domain" description="F5/8 type C" evidence="4">
    <location>
        <begin position="730"/>
        <end position="886"/>
    </location>
</feature>
<dbReference type="Pfam" id="PF00754">
    <property type="entry name" value="F5_F8_type_C"/>
    <property type="match status" value="2"/>
</dbReference>
<sequence length="2275" mass="253912">MKGLKRVKTFLTLFLSVCMVFTSVTPTDLTKVFAEDVKTTVYFYNASNWSGVGIHGYNDSVSGQYTGDWNTTFMEKDGDTGWYKYEINADVSKNYIDVIFFDKGDPEGDHATHRSLCKVNDREYVYFSMNGAKYCSKLATEVALGKVGSSKVKNAFSGTKIAGNVIEAEDNDDKHADINNETNTDYGQSGTGNIAHVNDGTWTMYNVNFNRAASKFTIRYSAKSTVAGGTVNVYLDSMDSTPVATVEVTETGSEWSNFVYKTVDANIPSGIHQVYLKYSTSKDWCANVDCFYFESPYVDAVGTHEIENAHETILGPANGREVSSSGNFSNGAAIGGLNTWEADGRAYTTTYVNAKNAGTYTFKLKYSLECGKDTRIDYRINGDTDRDWRSWTLKDHSSSWDEVKEFTTTVSLKKGINAIDITGAVNTGTDWKWVRLDNFELSYVSENNYSKKAFSSRENVELNGVQLDAGPKSSGNIGGDEGGKLTGIKGEGYAEYDVYFDRKASGVTLSYSVATDCGGTVEMYVDSMSGAPVTTFDCNDTTGGWSAYVTKTVDVNIPDGNHKIYFKVIPRIANSYSVNLGWFKFAYTPEEMNIRHEAENAHAYTKGSASGEYSLEVFSNYSGKTAIGGMNTWPKDGRAYLTQYVNVKEDGCYNIVVGYANGGEYDTNIDVRVNSSDDSAWKSISAPKTGGWNSVGEIKATVELKAGVNYIDITGASNILYNKDNAWQQVNIDYFDIEDDNIAKGKKAYAESEQKEGETVYPADNAVDGDSSTRWANNNEGGWIYVDLESLYEIERVEVLFETAYAKSFEIQTSKDGKTWVTSKTVSSEDFIGDKNIKNDGTYNGKVLYTSKDTCLGKARYVRIKANEMNSYHKKMSIYELKVYGTKVPGYLTDVAVNKDITCDSASTVNPAKYATDGKDTTKWTAGSTHPEYTIDLGREYGLRSIDLKYSNAYAKSFKIATSNDGTNWKDLKNVSQWTEPGSASGLGGDKILGYSFHFDEVKARYVKLYVDECADTSLGISLYEFEVWAKDNQKSDYWNEVGSKSLGVYPVSKLQDTKYENSVSDTYPLGVIDSSLVTGDILLSGDTYEVVYDSGNRNVFFYVNPRDINVDYDKQEVFWSNGNSGASLWGADNHDENIAKYIAKQQATVQYQLPENLDFGDSDYVTTQIGCRIYNRSDIGTDGYPVSGAKPVFSIKFNLKILNSHGIYIEDSIMKNGTLNVKNAGSDTTYSWEKSEDGKNWQTVSEKRKDVQVISNNGARVNVADDLGGGYYYRVKAENGKWSQPYHVQYYNDVQNGDFEFPAMFSHDEEKDKSMDARFPYNSNGDEQQYPNGFDGLFWKTTGPGYYNTRNRHKTTHDIEIVNGRNLRTDSETKQQVGFSVSQKDMYGDNSHGDQFAELNCEEQGALYQDILTTPGSECYWDLDHAARRVSNGATNSMLVVAMSTNDALNYTKDTEIEKIVTAATNQGVTDAVSTEYENGKVITLDNGVQATVWKVTSTATAGEWKHNSGKYTVPVADKNYLTRFFFVSIDGTDGNRTIGNLLDNVTFEQKKQYKIKYVVNGEEVYTTTGIVAPYDRVDIPDTLPEDVKDSDGNHINLSEYTLKESNILKYKRDSEGNIIYDGTTPRTEEKGYYIDNNDRRFTVAYDHDTLILYYQSGIVTLTKRVEGLTEIPDDYKVKLTVKDGDTEKYSKTFAKSDFTAIDNADGETSDSFFATVSFEAAGVLDSGKTYTVTEEEVKTMIGTSFYLSQVTAGKTVNSVPVSKLSETSVSYSGTAFVYNPNTDNSELFVNTYKPTHKVTIEKKVAGNMGEQEKLSKSFSFTAGIALGMESVNAVLCTDTSVTNSEKGKYKFSLKDGESISFIVYDGCAITVTETKEEWYSTTYTVGGVDTSINKEAKVEDNFDPLVTTNAINKDVNILCTNTSEDLGDVEVQGYQMNVSNVKGAPAEFSPSFRVVCRVSKNTIKRRKVVKAGVIFGTANAVGTGADAVKNLTIPKSSNLNNDGTAGAEKDGVDGKIKDNIYYHEETTGGYYGDWTTREDDPHPYTHWNYYALTFYATSYMYGMLTQNLTYRAYAVVEGTADNYDYQEDGKYYKYEYGNDIYTINMYEIARNLYENQKMSTQTAHNYLYNNVLNIVNMDKNRLQIANAMMVKLNIKSKGHDYNLVNACYKSMYDYVHCLGGYKYSQRESSVPNKDFAMKKYNTDGSIGDYNKELLERLNTASGTKYDTLSQWIYYEVEKTEVNKSPGKYYTGYYRMSQYSWNNGIITDYDVDEE</sequence>
<feature type="domain" description="CBM6" evidence="5">
    <location>
        <begin position="164"/>
        <end position="294"/>
    </location>
</feature>
<dbReference type="PROSITE" id="PS50022">
    <property type="entry name" value="FA58C_3"/>
    <property type="match status" value="2"/>
</dbReference>
<dbReference type="Gene3D" id="2.60.120.260">
    <property type="entry name" value="Galactose-binding domain-like"/>
    <property type="match status" value="6"/>
</dbReference>
<dbReference type="PROSITE" id="PS51175">
    <property type="entry name" value="CBM6"/>
    <property type="match status" value="4"/>
</dbReference>
<dbReference type="Gene3D" id="2.60.40.10">
    <property type="entry name" value="Immunoglobulins"/>
    <property type="match status" value="1"/>
</dbReference>
<evidence type="ECO:0000256" key="2">
    <source>
        <dbReference type="ARBA" id="ARBA00023295"/>
    </source>
</evidence>
<evidence type="ECO:0000259" key="5">
    <source>
        <dbReference type="PROSITE" id="PS51175"/>
    </source>
</evidence>
<evidence type="ECO:0000256" key="3">
    <source>
        <dbReference type="SAM" id="SignalP"/>
    </source>
</evidence>
<keyword evidence="7" id="KW-1185">Reference proteome</keyword>
<feature type="domain" description="F5/8 type C" evidence="4">
    <location>
        <begin position="917"/>
        <end position="1031"/>
    </location>
</feature>
<evidence type="ECO:0000259" key="4">
    <source>
        <dbReference type="PROSITE" id="PS50022"/>
    </source>
</evidence>
<dbReference type="SUPFAM" id="SSF49785">
    <property type="entry name" value="Galactose-binding domain-like"/>
    <property type="match status" value="6"/>
</dbReference>
<dbReference type="Pfam" id="PF16738">
    <property type="entry name" value="CBM26"/>
    <property type="match status" value="1"/>
</dbReference>
<comment type="caution">
    <text evidence="6">The sequence shown here is derived from an EMBL/GenBank/DDBJ whole genome shotgun (WGS) entry which is preliminary data.</text>
</comment>
<dbReference type="CDD" id="cd04084">
    <property type="entry name" value="CBM6_xylanase-like"/>
    <property type="match status" value="2"/>
</dbReference>